<comment type="caution">
    <text evidence="1">The sequence shown here is derived from an EMBL/GenBank/DDBJ whole genome shotgun (WGS) entry which is preliminary data.</text>
</comment>
<sequence length="122" mass="14603">MNTYPSELDFISLFECLPTKKDKDELYEYDETTFTFEVGNHACDIMICPFYSQFSLEVKTINENELVCFYHFQSVDRIEILSDKKEHSATRLFMEGDRDRFMTIMEITFKPRFKVIMKEIFG</sequence>
<evidence type="ECO:0000313" key="1">
    <source>
        <dbReference type="EMBL" id="GGE71567.1"/>
    </source>
</evidence>
<proteinExistence type="predicted"/>
<keyword evidence="2" id="KW-1185">Reference proteome</keyword>
<dbReference type="EMBL" id="BMFK01000001">
    <property type="protein sequence ID" value="GGE71567.1"/>
    <property type="molecule type" value="Genomic_DNA"/>
</dbReference>
<dbReference type="Proteomes" id="UP000605259">
    <property type="component" value="Unassembled WGS sequence"/>
</dbReference>
<reference evidence="1" key="2">
    <citation type="submission" date="2020-09" db="EMBL/GenBank/DDBJ databases">
        <authorList>
            <person name="Sun Q."/>
            <person name="Zhou Y."/>
        </authorList>
    </citation>
    <scope>NUCLEOTIDE SEQUENCE</scope>
    <source>
        <strain evidence="1">CGMCC 1.12698</strain>
    </source>
</reference>
<organism evidence="1 2">
    <name type="scientific">Priestia taiwanensis</name>
    <dbReference type="NCBI Taxonomy" id="1347902"/>
    <lineage>
        <taxon>Bacteria</taxon>
        <taxon>Bacillati</taxon>
        <taxon>Bacillota</taxon>
        <taxon>Bacilli</taxon>
        <taxon>Bacillales</taxon>
        <taxon>Bacillaceae</taxon>
        <taxon>Priestia</taxon>
    </lineage>
</organism>
<protein>
    <submittedName>
        <fullName evidence="1">Uncharacterized protein</fullName>
    </submittedName>
</protein>
<accession>A0A917AS99</accession>
<dbReference type="AlphaFoldDB" id="A0A917AS99"/>
<dbReference type="RefSeq" id="WP_188388385.1">
    <property type="nucleotide sequence ID" value="NZ_BMFK01000001.1"/>
</dbReference>
<reference evidence="1" key="1">
    <citation type="journal article" date="2014" name="Int. J. Syst. Evol. Microbiol.">
        <title>Complete genome sequence of Corynebacterium casei LMG S-19264T (=DSM 44701T), isolated from a smear-ripened cheese.</title>
        <authorList>
            <consortium name="US DOE Joint Genome Institute (JGI-PGF)"/>
            <person name="Walter F."/>
            <person name="Albersmeier A."/>
            <person name="Kalinowski J."/>
            <person name="Ruckert C."/>
        </authorList>
    </citation>
    <scope>NUCLEOTIDE SEQUENCE</scope>
    <source>
        <strain evidence="1">CGMCC 1.12698</strain>
    </source>
</reference>
<name>A0A917AS99_9BACI</name>
<evidence type="ECO:0000313" key="2">
    <source>
        <dbReference type="Proteomes" id="UP000605259"/>
    </source>
</evidence>
<gene>
    <name evidence="1" type="ORF">GCM10007140_21880</name>
</gene>